<dbReference type="InterPro" id="IPR010982">
    <property type="entry name" value="Lambda_DNA-bd_dom_sf"/>
</dbReference>
<dbReference type="Gene3D" id="1.10.260.40">
    <property type="entry name" value="lambda repressor-like DNA-binding domains"/>
    <property type="match status" value="1"/>
</dbReference>
<dbReference type="PROSITE" id="PS50943">
    <property type="entry name" value="HTH_CROC1"/>
    <property type="match status" value="1"/>
</dbReference>
<dbReference type="SMART" id="SM00530">
    <property type="entry name" value="HTH_XRE"/>
    <property type="match status" value="1"/>
</dbReference>
<dbReference type="Pfam" id="PF01381">
    <property type="entry name" value="HTH_3"/>
    <property type="match status" value="1"/>
</dbReference>
<evidence type="ECO:0000313" key="2">
    <source>
        <dbReference type="EMBL" id="QTE23279.1"/>
    </source>
</evidence>
<evidence type="ECO:0000313" key="3">
    <source>
        <dbReference type="Proteomes" id="UP000663920"/>
    </source>
</evidence>
<dbReference type="CDD" id="cd00093">
    <property type="entry name" value="HTH_XRE"/>
    <property type="match status" value="1"/>
</dbReference>
<dbReference type="KEGG" id="pcea:J3359_03105"/>
<reference evidence="2 3" key="1">
    <citation type="submission" date="2021-03" db="EMBL/GenBank/DDBJ databases">
        <title>Complete genome of Polaribacter_sp.SM13.</title>
        <authorList>
            <person name="Jeong S.W."/>
            <person name="Bae J.W."/>
        </authorList>
    </citation>
    <scope>NUCLEOTIDE SEQUENCE [LARGE SCALE GENOMIC DNA]</scope>
    <source>
        <strain evidence="2 3">SM13</strain>
    </source>
</reference>
<dbReference type="GO" id="GO:0003677">
    <property type="term" value="F:DNA binding"/>
    <property type="evidence" value="ECO:0007669"/>
    <property type="project" value="InterPro"/>
</dbReference>
<protein>
    <submittedName>
        <fullName evidence="2">Helix-turn-helix transcriptional regulator</fullName>
    </submittedName>
</protein>
<gene>
    <name evidence="2" type="ORF">J3359_03105</name>
</gene>
<dbReference type="Proteomes" id="UP000663920">
    <property type="component" value="Chromosome"/>
</dbReference>
<keyword evidence="3" id="KW-1185">Reference proteome</keyword>
<dbReference type="AlphaFoldDB" id="A0A975H7S6"/>
<proteinExistence type="predicted"/>
<dbReference type="InterPro" id="IPR001387">
    <property type="entry name" value="Cro/C1-type_HTH"/>
</dbReference>
<dbReference type="SUPFAM" id="SSF47413">
    <property type="entry name" value="lambda repressor-like DNA-binding domains"/>
    <property type="match status" value="1"/>
</dbReference>
<name>A0A975H7S6_9FLAO</name>
<dbReference type="EMBL" id="CP071869">
    <property type="protein sequence ID" value="QTE23279.1"/>
    <property type="molecule type" value="Genomic_DNA"/>
</dbReference>
<accession>A0A975H7S6</accession>
<feature type="domain" description="HTH cro/C1-type" evidence="1">
    <location>
        <begin position="30"/>
        <end position="84"/>
    </location>
</feature>
<sequence>MTPICSFTLKAKIPKKSIPKIKPKTLGEFIKKVRQQKNLSQAVAAKSFGVNGMCLSSWELNKKTIHPKYLESILDFLGFTPRLKSGFDKIGMRTKLWRKQNSVSMDNFLQMVNLPKEEILKIEQARYCKFDKKTETKINTFLKNNATSFATHP</sequence>
<evidence type="ECO:0000259" key="1">
    <source>
        <dbReference type="PROSITE" id="PS50943"/>
    </source>
</evidence>
<dbReference type="RefSeq" id="WP_208079290.1">
    <property type="nucleotide sequence ID" value="NZ_CP071869.1"/>
</dbReference>
<organism evidence="2 3">
    <name type="scientific">Polaribacter cellanae</name>
    <dbReference type="NCBI Taxonomy" id="2818493"/>
    <lineage>
        <taxon>Bacteria</taxon>
        <taxon>Pseudomonadati</taxon>
        <taxon>Bacteroidota</taxon>
        <taxon>Flavobacteriia</taxon>
        <taxon>Flavobacteriales</taxon>
        <taxon>Flavobacteriaceae</taxon>
    </lineage>
</organism>